<gene>
    <name evidence="9" type="ORF">ACFOSS_16115</name>
</gene>
<dbReference type="RefSeq" id="WP_377154520.1">
    <property type="nucleotide sequence ID" value="NZ_JBHSAF010000015.1"/>
</dbReference>
<dbReference type="Proteomes" id="UP001595692">
    <property type="component" value="Unassembled WGS sequence"/>
</dbReference>
<keyword evidence="9" id="KW-0808">Transferase</keyword>
<dbReference type="PANTHER" id="PTHR40074:SF2">
    <property type="entry name" value="O-ACETYLTRANSFERASE WECH"/>
    <property type="match status" value="1"/>
</dbReference>
<proteinExistence type="inferred from homology"/>
<evidence type="ECO:0000256" key="1">
    <source>
        <dbReference type="ARBA" id="ARBA00004651"/>
    </source>
</evidence>
<comment type="similarity">
    <text evidence="2">Belongs to the acyltransferase 3 family.</text>
</comment>
<reference evidence="10" key="1">
    <citation type="journal article" date="2019" name="Int. J. Syst. Evol. Microbiol.">
        <title>The Global Catalogue of Microorganisms (GCM) 10K type strain sequencing project: providing services to taxonomists for standard genome sequencing and annotation.</title>
        <authorList>
            <consortium name="The Broad Institute Genomics Platform"/>
            <consortium name="The Broad Institute Genome Sequencing Center for Infectious Disease"/>
            <person name="Wu L."/>
            <person name="Ma J."/>
        </authorList>
    </citation>
    <scope>NUCLEOTIDE SEQUENCE [LARGE SCALE GENOMIC DNA]</scope>
    <source>
        <strain evidence="10">CCUG 54939</strain>
    </source>
</reference>
<name>A0ABV8CRY4_9GAMM</name>
<feature type="transmembrane region" description="Helical" evidence="7">
    <location>
        <begin position="290"/>
        <end position="308"/>
    </location>
</feature>
<organism evidence="9 10">
    <name type="scientific">Pseudaeromonas sharmana</name>
    <dbReference type="NCBI Taxonomy" id="328412"/>
    <lineage>
        <taxon>Bacteria</taxon>
        <taxon>Pseudomonadati</taxon>
        <taxon>Pseudomonadota</taxon>
        <taxon>Gammaproteobacteria</taxon>
        <taxon>Aeromonadales</taxon>
        <taxon>Aeromonadaceae</taxon>
        <taxon>Pseudaeromonas</taxon>
    </lineage>
</organism>
<keyword evidence="3" id="KW-1003">Cell membrane</keyword>
<evidence type="ECO:0000256" key="7">
    <source>
        <dbReference type="SAM" id="Phobius"/>
    </source>
</evidence>
<evidence type="ECO:0000256" key="6">
    <source>
        <dbReference type="ARBA" id="ARBA00023136"/>
    </source>
</evidence>
<keyword evidence="9" id="KW-0012">Acyltransferase</keyword>
<feature type="transmembrane region" description="Helical" evidence="7">
    <location>
        <begin position="192"/>
        <end position="210"/>
    </location>
</feature>
<evidence type="ECO:0000256" key="5">
    <source>
        <dbReference type="ARBA" id="ARBA00022989"/>
    </source>
</evidence>
<evidence type="ECO:0000256" key="2">
    <source>
        <dbReference type="ARBA" id="ARBA00007400"/>
    </source>
</evidence>
<feature type="transmembrane region" description="Helical" evidence="7">
    <location>
        <begin position="253"/>
        <end position="270"/>
    </location>
</feature>
<feature type="transmembrane region" description="Helical" evidence="7">
    <location>
        <begin position="162"/>
        <end position="180"/>
    </location>
</feature>
<feature type="transmembrane region" description="Helical" evidence="7">
    <location>
        <begin position="130"/>
        <end position="150"/>
    </location>
</feature>
<keyword evidence="6 7" id="KW-0472">Membrane</keyword>
<evidence type="ECO:0000313" key="9">
    <source>
        <dbReference type="EMBL" id="MFC3914967.1"/>
    </source>
</evidence>
<dbReference type="Pfam" id="PF01757">
    <property type="entry name" value="Acyl_transf_3"/>
    <property type="match status" value="1"/>
</dbReference>
<evidence type="ECO:0000259" key="8">
    <source>
        <dbReference type="Pfam" id="PF01757"/>
    </source>
</evidence>
<accession>A0ABV8CRY4</accession>
<comment type="caution">
    <text evidence="9">The sequence shown here is derived from an EMBL/GenBank/DDBJ whole genome shotgun (WGS) entry which is preliminary data.</text>
</comment>
<dbReference type="InterPro" id="IPR002656">
    <property type="entry name" value="Acyl_transf_3_dom"/>
</dbReference>
<keyword evidence="4 7" id="KW-0812">Transmembrane</keyword>
<evidence type="ECO:0000256" key="3">
    <source>
        <dbReference type="ARBA" id="ARBA00022475"/>
    </source>
</evidence>
<dbReference type="EMBL" id="JBHSAF010000015">
    <property type="protein sequence ID" value="MFC3914967.1"/>
    <property type="molecule type" value="Genomic_DNA"/>
</dbReference>
<feature type="transmembrane region" description="Helical" evidence="7">
    <location>
        <begin position="85"/>
        <end position="101"/>
    </location>
</feature>
<dbReference type="PANTHER" id="PTHR40074">
    <property type="entry name" value="O-ACETYLTRANSFERASE WECH"/>
    <property type="match status" value="1"/>
</dbReference>
<evidence type="ECO:0000256" key="4">
    <source>
        <dbReference type="ARBA" id="ARBA00022692"/>
    </source>
</evidence>
<feature type="transmembrane region" description="Helical" evidence="7">
    <location>
        <begin position="320"/>
        <end position="342"/>
    </location>
</feature>
<keyword evidence="5 7" id="KW-1133">Transmembrane helix</keyword>
<sequence length="356" mass="40391">MRLASIESTRVLAILAVMVIHISPFANPFDPTVWADPVSVVIGGFLNQVTRFAVPFFFLCAGFFLQPRLQAGDALGVSWRYSRPLLLLWAGWSLIYILAPFNPPMVFEVGYQAAMQPQWQMLLSDLLNQWWVGGMVHLWFLPALVLAVLIQALCYHLQRPHWALFAGGVLFLLALLGGSYAKPLLGEEWKLLTRNGPFFSLLFVALGCHLRHCEWRLKSTMALLLMLSGMALYALEAILLWQLDGVPLNRHDFLLGSVPWALGLFLWLLANPDWGRGSWLERQAPKVLGLYCLHMLLVIWIFPLSMMWHSPWWELGKVLLLWVLAWGLYGLLAAIPGGIRLLRLPARRTAFAERNT</sequence>
<keyword evidence="10" id="KW-1185">Reference proteome</keyword>
<evidence type="ECO:0000313" key="10">
    <source>
        <dbReference type="Proteomes" id="UP001595692"/>
    </source>
</evidence>
<comment type="subcellular location">
    <subcellularLocation>
        <location evidence="1">Cell membrane</location>
        <topology evidence="1">Multi-pass membrane protein</topology>
    </subcellularLocation>
</comment>
<feature type="domain" description="Acyltransferase 3" evidence="8">
    <location>
        <begin position="4"/>
        <end position="325"/>
    </location>
</feature>
<feature type="transmembrane region" description="Helical" evidence="7">
    <location>
        <begin position="222"/>
        <end position="241"/>
    </location>
</feature>
<protein>
    <submittedName>
        <fullName evidence="9">Acyltransferase</fullName>
    </submittedName>
</protein>
<dbReference type="GO" id="GO:0016746">
    <property type="term" value="F:acyltransferase activity"/>
    <property type="evidence" value="ECO:0007669"/>
    <property type="project" value="UniProtKB-KW"/>
</dbReference>
<feature type="transmembrane region" description="Helical" evidence="7">
    <location>
        <begin position="45"/>
        <end position="65"/>
    </location>
</feature>